<accession>A0A6J4RAB4</accession>
<feature type="non-terminal residue" evidence="1">
    <location>
        <position position="29"/>
    </location>
</feature>
<dbReference type="AlphaFoldDB" id="A0A6J4RAB4"/>
<gene>
    <name evidence="1" type="ORF">AVDCRST_MAG58-2374</name>
</gene>
<proteinExistence type="predicted"/>
<dbReference type="EMBL" id="CADCVF010000047">
    <property type="protein sequence ID" value="CAA9460006.1"/>
    <property type="molecule type" value="Genomic_DNA"/>
</dbReference>
<protein>
    <submittedName>
        <fullName evidence="1">Uncharacterized protein</fullName>
    </submittedName>
</protein>
<reference evidence="1" key="1">
    <citation type="submission" date="2020-02" db="EMBL/GenBank/DDBJ databases">
        <authorList>
            <person name="Meier V. D."/>
        </authorList>
    </citation>
    <scope>NUCLEOTIDE SEQUENCE</scope>
    <source>
        <strain evidence="1">AVDCRST_MAG58</strain>
    </source>
</reference>
<sequence>DGLRRLVLPPPDAVRYLLSADPRDVGIRL</sequence>
<organism evidence="1">
    <name type="scientific">uncultured Rubrobacteraceae bacterium</name>
    <dbReference type="NCBI Taxonomy" id="349277"/>
    <lineage>
        <taxon>Bacteria</taxon>
        <taxon>Bacillati</taxon>
        <taxon>Actinomycetota</taxon>
        <taxon>Rubrobacteria</taxon>
        <taxon>Rubrobacterales</taxon>
        <taxon>Rubrobacteraceae</taxon>
        <taxon>environmental samples</taxon>
    </lineage>
</organism>
<feature type="non-terminal residue" evidence="1">
    <location>
        <position position="1"/>
    </location>
</feature>
<name>A0A6J4RAB4_9ACTN</name>
<evidence type="ECO:0000313" key="1">
    <source>
        <dbReference type="EMBL" id="CAA9460006.1"/>
    </source>
</evidence>